<evidence type="ECO:0000256" key="5">
    <source>
        <dbReference type="ARBA" id="ARBA00023004"/>
    </source>
</evidence>
<dbReference type="AlphaFoldDB" id="X0Z2Z9"/>
<feature type="non-terminal residue" evidence="8">
    <location>
        <position position="1"/>
    </location>
</feature>
<evidence type="ECO:0000256" key="4">
    <source>
        <dbReference type="ARBA" id="ARBA00022723"/>
    </source>
</evidence>
<keyword evidence="2" id="KW-0004">4Fe-4S</keyword>
<dbReference type="GO" id="GO:0046872">
    <property type="term" value="F:metal ion binding"/>
    <property type="evidence" value="ECO:0007669"/>
    <property type="project" value="UniProtKB-KW"/>
</dbReference>
<feature type="domain" description="Radical SAM core" evidence="7">
    <location>
        <begin position="1"/>
        <end position="126"/>
    </location>
</feature>
<comment type="cofactor">
    <cofactor evidence="1">
        <name>[4Fe-4S] cluster</name>
        <dbReference type="ChEBI" id="CHEBI:49883"/>
    </cofactor>
</comment>
<dbReference type="InterPro" id="IPR007197">
    <property type="entry name" value="rSAM"/>
</dbReference>
<evidence type="ECO:0000256" key="3">
    <source>
        <dbReference type="ARBA" id="ARBA00022691"/>
    </source>
</evidence>
<dbReference type="NCBIfam" id="TIGR04337">
    <property type="entry name" value="AmmeMemoSam_rS"/>
    <property type="match status" value="1"/>
</dbReference>
<keyword evidence="5" id="KW-0408">Iron</keyword>
<reference evidence="8" key="1">
    <citation type="journal article" date="2014" name="Front. Microbiol.">
        <title>High frequency of phylogenetically diverse reductive dehalogenase-homologous genes in deep subseafloor sedimentary metagenomes.</title>
        <authorList>
            <person name="Kawai M."/>
            <person name="Futagami T."/>
            <person name="Toyoda A."/>
            <person name="Takaki Y."/>
            <person name="Nishi S."/>
            <person name="Hori S."/>
            <person name="Arai W."/>
            <person name="Tsubouchi T."/>
            <person name="Morono Y."/>
            <person name="Uchiyama I."/>
            <person name="Ito T."/>
            <person name="Fujiyama A."/>
            <person name="Inagaki F."/>
            <person name="Takami H."/>
        </authorList>
    </citation>
    <scope>NUCLEOTIDE SEQUENCE</scope>
    <source>
        <strain evidence="8">Expedition CK06-06</strain>
    </source>
</reference>
<comment type="caution">
    <text evidence="8">The sequence shown here is derived from an EMBL/GenBank/DDBJ whole genome shotgun (WGS) entry which is preliminary data.</text>
</comment>
<gene>
    <name evidence="8" type="ORF">S01H4_20318</name>
</gene>
<dbReference type="GO" id="GO:0003824">
    <property type="term" value="F:catalytic activity"/>
    <property type="evidence" value="ECO:0007669"/>
    <property type="project" value="InterPro"/>
</dbReference>
<evidence type="ECO:0000259" key="7">
    <source>
        <dbReference type="Pfam" id="PF04055"/>
    </source>
</evidence>
<name>X0Z2Z9_9ZZZZ</name>
<evidence type="ECO:0000256" key="2">
    <source>
        <dbReference type="ARBA" id="ARBA00022485"/>
    </source>
</evidence>
<organism evidence="8">
    <name type="scientific">marine sediment metagenome</name>
    <dbReference type="NCBI Taxonomy" id="412755"/>
    <lineage>
        <taxon>unclassified sequences</taxon>
        <taxon>metagenomes</taxon>
        <taxon>ecological metagenomes</taxon>
    </lineage>
</organism>
<dbReference type="InterPro" id="IPR034457">
    <property type="entry name" value="Organic_radical-activating"/>
</dbReference>
<dbReference type="InterPro" id="IPR058240">
    <property type="entry name" value="rSAM_sf"/>
</dbReference>
<accession>X0Z2Z9</accession>
<dbReference type="InterPro" id="IPR013785">
    <property type="entry name" value="Aldolase_TIM"/>
</dbReference>
<sequence>TPEQIVEGAVRSRCKSIAYTYTEPTVFMELCNDCGRLGKERGLTNVFVSNGYMTTEAIDFAGEWLNGINADLKAFSEDYYKRLCKARLQPVLDTISYIAKQTNIWLEITTLLVPGENDSDDELKRLAEFIVSDAGPDVPWHISRFHPQYKYLDSLPTPISSLERAFEIGQSAGLHYIYLGNVPGAKFESTFCYNCGRMLIERIGYRIAVNNIKDSKCPDCGTEIAGFEL</sequence>
<dbReference type="SUPFAM" id="SSF102114">
    <property type="entry name" value="Radical SAM enzymes"/>
    <property type="match status" value="1"/>
</dbReference>
<keyword evidence="3" id="KW-0949">S-adenosyl-L-methionine</keyword>
<proteinExistence type="predicted"/>
<dbReference type="Pfam" id="PF04055">
    <property type="entry name" value="Radical_SAM"/>
    <property type="match status" value="1"/>
</dbReference>
<protein>
    <recommendedName>
        <fullName evidence="7">Radical SAM core domain-containing protein</fullName>
    </recommendedName>
</protein>
<dbReference type="InterPro" id="IPR027596">
    <property type="entry name" value="AmmeMemoSam_rS"/>
</dbReference>
<evidence type="ECO:0000256" key="6">
    <source>
        <dbReference type="ARBA" id="ARBA00023014"/>
    </source>
</evidence>
<evidence type="ECO:0000313" key="8">
    <source>
        <dbReference type="EMBL" id="GAG63349.1"/>
    </source>
</evidence>
<dbReference type="PANTHER" id="PTHR30352">
    <property type="entry name" value="PYRUVATE FORMATE-LYASE-ACTIVATING ENZYME"/>
    <property type="match status" value="1"/>
</dbReference>
<dbReference type="Gene3D" id="3.20.20.70">
    <property type="entry name" value="Aldolase class I"/>
    <property type="match status" value="1"/>
</dbReference>
<evidence type="ECO:0000256" key="1">
    <source>
        <dbReference type="ARBA" id="ARBA00001966"/>
    </source>
</evidence>
<keyword evidence="4" id="KW-0479">Metal-binding</keyword>
<keyword evidence="6" id="KW-0411">Iron-sulfur</keyword>
<dbReference type="GO" id="GO:0051539">
    <property type="term" value="F:4 iron, 4 sulfur cluster binding"/>
    <property type="evidence" value="ECO:0007669"/>
    <property type="project" value="UniProtKB-KW"/>
</dbReference>
<dbReference type="PANTHER" id="PTHR30352:SF5">
    <property type="entry name" value="PYRUVATE FORMATE-LYASE 1-ACTIVATING ENZYME"/>
    <property type="match status" value="1"/>
</dbReference>
<dbReference type="EMBL" id="BART01009128">
    <property type="protein sequence ID" value="GAG63349.1"/>
    <property type="molecule type" value="Genomic_DNA"/>
</dbReference>